<organism evidence="1 2">
    <name type="scientific">Lactobacillus amylovorus (strain GRL 1112)</name>
    <dbReference type="NCBI Taxonomy" id="695560"/>
    <lineage>
        <taxon>Bacteria</taxon>
        <taxon>Bacillati</taxon>
        <taxon>Bacillota</taxon>
        <taxon>Bacilli</taxon>
        <taxon>Lactobacillales</taxon>
        <taxon>Lactobacillaceae</taxon>
        <taxon>Lactobacillus</taxon>
    </lineage>
</organism>
<geneLocation type="plasmid" evidence="2">
    <name>plasmid1</name>
</geneLocation>
<dbReference type="HOGENOM" id="CLU_2861974_0_0_9"/>
<keyword evidence="1" id="KW-0614">Plasmid</keyword>
<dbReference type="AlphaFoldDB" id="F2M3U9"/>
<proteinExistence type="predicted"/>
<name>F2M3U9_LACAR</name>
<dbReference type="EMBL" id="CP002612">
    <property type="protein sequence ID" value="AEA32949.1"/>
    <property type="molecule type" value="Genomic_DNA"/>
</dbReference>
<evidence type="ECO:0000313" key="2">
    <source>
        <dbReference type="Proteomes" id="UP000007033"/>
    </source>
</evidence>
<dbReference type="Proteomes" id="UP000007033">
    <property type="component" value="Plasmid p1"/>
</dbReference>
<accession>F2M3U9</accession>
<evidence type="ECO:0000313" key="1">
    <source>
        <dbReference type="EMBL" id="AEA32949.1"/>
    </source>
</evidence>
<protein>
    <submittedName>
        <fullName evidence="1">Uncharacterized protein</fullName>
    </submittedName>
</protein>
<dbReference type="KEGG" id="lam:LA2_11099"/>
<gene>
    <name evidence="1" type="ORF">LA2_11099</name>
</gene>
<reference evidence="1 2" key="1">
    <citation type="submission" date="2011-03" db="EMBL/GenBank/DDBJ databases">
        <authorList>
            <person name="Kant R."/>
            <person name="Paulin L."/>
            <person name="Alatalo E."/>
            <person name="de Vos W.M."/>
            <person name="Palva A."/>
        </authorList>
    </citation>
    <scope>NUCLEOTIDE SEQUENCE [LARGE SCALE GENOMIC DNA]</scope>
    <source>
        <strain evidence="1 2">GRL 1112</strain>
        <plasmid evidence="2">plasmid1</plasmid>
    </source>
</reference>
<sequence>MIVVNYKYCRLSQMKLNKILYQQSSSLNEGIAYDKLIEMKLLPDNDHVVESNDSYWDSFKPNKI</sequence>